<dbReference type="InterPro" id="IPR001920">
    <property type="entry name" value="Asp/Glu_race"/>
</dbReference>
<dbReference type="GO" id="GO:0047661">
    <property type="term" value="F:amino-acid racemase activity"/>
    <property type="evidence" value="ECO:0007669"/>
    <property type="project" value="InterPro"/>
</dbReference>
<organism evidence="1 2">
    <name type="scientific">Roseospira navarrensis</name>
    <dbReference type="NCBI Taxonomy" id="140058"/>
    <lineage>
        <taxon>Bacteria</taxon>
        <taxon>Pseudomonadati</taxon>
        <taxon>Pseudomonadota</taxon>
        <taxon>Alphaproteobacteria</taxon>
        <taxon>Rhodospirillales</taxon>
        <taxon>Rhodospirillaceae</taxon>
        <taxon>Roseospira</taxon>
    </lineage>
</organism>
<dbReference type="Proteomes" id="UP000434582">
    <property type="component" value="Unassembled WGS sequence"/>
</dbReference>
<evidence type="ECO:0000313" key="2">
    <source>
        <dbReference type="Proteomes" id="UP000434582"/>
    </source>
</evidence>
<dbReference type="Pfam" id="PF01177">
    <property type="entry name" value="Asp_Glu_race"/>
    <property type="match status" value="1"/>
</dbReference>
<gene>
    <name evidence="1" type="ORF">GHC57_02260</name>
</gene>
<reference evidence="1 2" key="1">
    <citation type="submission" date="2019-10" db="EMBL/GenBank/DDBJ databases">
        <title>Draft whole-genome sequence of the purple nonsulfur photosynthetic bacterium Roseospira navarrensis DSM 15114.</title>
        <authorList>
            <person name="Kyndt J.A."/>
            <person name="Meyer T.E."/>
        </authorList>
    </citation>
    <scope>NUCLEOTIDE SEQUENCE [LARGE SCALE GENOMIC DNA]</scope>
    <source>
        <strain evidence="1 2">DSM 15114</strain>
    </source>
</reference>
<keyword evidence="2" id="KW-1185">Reference proteome</keyword>
<protein>
    <submittedName>
        <fullName evidence="1">Aspartate/glutamate racemase family protein</fullName>
    </submittedName>
</protein>
<dbReference type="Gene3D" id="3.40.50.1860">
    <property type="match status" value="2"/>
</dbReference>
<comment type="caution">
    <text evidence="1">The sequence shown here is derived from an EMBL/GenBank/DDBJ whole genome shotgun (WGS) entry which is preliminary data.</text>
</comment>
<evidence type="ECO:0000313" key="1">
    <source>
        <dbReference type="EMBL" id="MQX35333.1"/>
    </source>
</evidence>
<dbReference type="RefSeq" id="WP_153340721.1">
    <property type="nucleotide sequence ID" value="NZ_WIVE01000003.1"/>
</dbReference>
<dbReference type="AlphaFoldDB" id="A0A7X2D231"/>
<name>A0A7X2D231_9PROT</name>
<dbReference type="InterPro" id="IPR015942">
    <property type="entry name" value="Asp/Glu/hydantoin_racemase"/>
</dbReference>
<proteinExistence type="predicted"/>
<dbReference type="EMBL" id="WIVE01000003">
    <property type="protein sequence ID" value="MQX35333.1"/>
    <property type="molecule type" value="Genomic_DNA"/>
</dbReference>
<accession>A0A7X2D231</accession>
<sequence length="244" mass="25797">MADDPRPSPRAASGEAPRPDYGPVGVIMLNTHFPRLPGDVGHPDTFEGHVLYHRVTDARVAAVVKPGLMSEPLANALLDAARDLERRGAAIITTSCGFLSTMQERLRAAVSVPVVSSALVLLPLLRAGCGPHARIGVLTFDTRALTASHFGGAWGPDVVLEGLELSREFHAVIAEDRPALDAATAEGEIALAAQRLRARAGGTLDAVVLECTNLAPFLPRIRAEAGAPVFDLAAAVRWMARDLL</sequence>
<dbReference type="OrthoDB" id="5465390at2"/>